<reference evidence="1" key="1">
    <citation type="submission" date="2018-02" db="EMBL/GenBank/DDBJ databases">
        <title>Rhizophora mucronata_Transcriptome.</title>
        <authorList>
            <person name="Meera S.P."/>
            <person name="Sreeshan A."/>
            <person name="Augustine A."/>
        </authorList>
    </citation>
    <scope>NUCLEOTIDE SEQUENCE</scope>
    <source>
        <tissue evidence="1">Leaf</tissue>
    </source>
</reference>
<proteinExistence type="predicted"/>
<evidence type="ECO:0000313" key="1">
    <source>
        <dbReference type="EMBL" id="MBW92468.1"/>
    </source>
</evidence>
<accession>A0A2P2JG67</accession>
<sequence>MLPTIISPGRSLLEVSFRPSLTQASKVIISVVTMVLPLVQHLTKFNKNQPEHREETIIQLLEWWSGLY</sequence>
<dbReference type="EMBL" id="GGEC01011985">
    <property type="protein sequence ID" value="MBW92468.1"/>
    <property type="molecule type" value="Transcribed_RNA"/>
</dbReference>
<protein>
    <submittedName>
        <fullName evidence="1">Uncharacterized protein</fullName>
    </submittedName>
</protein>
<name>A0A2P2JG67_RHIMU</name>
<organism evidence="1">
    <name type="scientific">Rhizophora mucronata</name>
    <name type="common">Asiatic mangrove</name>
    <dbReference type="NCBI Taxonomy" id="61149"/>
    <lineage>
        <taxon>Eukaryota</taxon>
        <taxon>Viridiplantae</taxon>
        <taxon>Streptophyta</taxon>
        <taxon>Embryophyta</taxon>
        <taxon>Tracheophyta</taxon>
        <taxon>Spermatophyta</taxon>
        <taxon>Magnoliopsida</taxon>
        <taxon>eudicotyledons</taxon>
        <taxon>Gunneridae</taxon>
        <taxon>Pentapetalae</taxon>
        <taxon>rosids</taxon>
        <taxon>fabids</taxon>
        <taxon>Malpighiales</taxon>
        <taxon>Rhizophoraceae</taxon>
        <taxon>Rhizophora</taxon>
    </lineage>
</organism>
<dbReference type="AlphaFoldDB" id="A0A2P2JG67"/>